<evidence type="ECO:0000256" key="5">
    <source>
        <dbReference type="PIRNR" id="PIRNR000183"/>
    </source>
</evidence>
<feature type="active site" description="Proton donor/acceptor" evidence="6">
    <location>
        <position position="96"/>
    </location>
</feature>
<dbReference type="PIRSF" id="PIRSF000183">
    <property type="entry name" value="Alanine_dh"/>
    <property type="match status" value="1"/>
</dbReference>
<keyword evidence="8" id="KW-0547">Nucleotide-binding</keyword>
<comment type="cofactor">
    <cofactor evidence="9">
        <name>Mg(2+)</name>
        <dbReference type="ChEBI" id="CHEBI:18420"/>
    </cofactor>
    <text evidence="9">Binds 1 Mg(2+) ion per subunit.</text>
</comment>
<keyword evidence="3 5" id="KW-0560">Oxidoreductase</keyword>
<evidence type="ECO:0000256" key="8">
    <source>
        <dbReference type="PIRSR" id="PIRSR000183-3"/>
    </source>
</evidence>
<evidence type="ECO:0000256" key="1">
    <source>
        <dbReference type="ARBA" id="ARBA00005689"/>
    </source>
</evidence>
<dbReference type="GO" id="GO:0042853">
    <property type="term" value="P:L-alanine catabolic process"/>
    <property type="evidence" value="ECO:0007669"/>
    <property type="project" value="InterPro"/>
</dbReference>
<dbReference type="InterPro" id="IPR007886">
    <property type="entry name" value="AlaDH/PNT_N"/>
</dbReference>
<comment type="catalytic activity">
    <reaction evidence="5">
        <text>L-alanine + NAD(+) + H2O = pyruvate + NH4(+) + NADH + H(+)</text>
        <dbReference type="Rhea" id="RHEA:18405"/>
        <dbReference type="ChEBI" id="CHEBI:15361"/>
        <dbReference type="ChEBI" id="CHEBI:15377"/>
        <dbReference type="ChEBI" id="CHEBI:15378"/>
        <dbReference type="ChEBI" id="CHEBI:28938"/>
        <dbReference type="ChEBI" id="CHEBI:57540"/>
        <dbReference type="ChEBI" id="CHEBI:57945"/>
        <dbReference type="ChEBI" id="CHEBI:57972"/>
        <dbReference type="EC" id="1.4.1.1"/>
    </reaction>
</comment>
<comment type="caution">
    <text evidence="13">The sequence shown here is derived from an EMBL/GenBank/DDBJ whole genome shotgun (WGS) entry which is preliminary data.</text>
</comment>
<evidence type="ECO:0000256" key="3">
    <source>
        <dbReference type="ARBA" id="ARBA00023002"/>
    </source>
</evidence>
<evidence type="ECO:0000313" key="15">
    <source>
        <dbReference type="Proteomes" id="UP000664349"/>
    </source>
</evidence>
<gene>
    <name evidence="12" type="primary">ald</name>
    <name evidence="13" type="ORF">B0T45_20505</name>
    <name evidence="12" type="ORF">J1C50_21500</name>
</gene>
<feature type="domain" description="Alanine dehydrogenase/pyridine nucleotide transhydrogenase N-terminal" evidence="11">
    <location>
        <begin position="4"/>
        <end position="137"/>
    </location>
</feature>
<dbReference type="Pfam" id="PF05222">
    <property type="entry name" value="AlaDh_PNT_N"/>
    <property type="match status" value="1"/>
</dbReference>
<dbReference type="GeneID" id="58559388"/>
<evidence type="ECO:0000256" key="2">
    <source>
        <dbReference type="ARBA" id="ARBA00012897"/>
    </source>
</evidence>
<feature type="binding site" evidence="8">
    <location>
        <position position="198"/>
    </location>
    <ligand>
        <name>NAD(+)</name>
        <dbReference type="ChEBI" id="CHEBI:57540"/>
    </ligand>
</feature>
<sequence>MLIGVPKEIKNHEYRVGLTPSGVRELVANGHKVLVQTQAGLAIGFTDEQYIQAGASIASSAEETFERSDMIVKVKEPQPVECRMLRRDQILFTYLHLAPDPEQTKLLLESDAIAIAYETVTDERGGLPLLAPMSEVAGRMAIQAGAHALEKAQGGRGVLLGGVPGVAPARVVVIGGGVVGLNAARMAMGAGAEVTILDKSLPRLKEIDMVFGGRIKTLVSNSANIEDCLREADLVIGAVLIPGAAAPKLVTRPMLKIMKPGAVLVDVAIDQGGCFETSRPTTHQDPIYVVDGIVHYCVANMPGGVARTSTQALTNATLPYTLELANKGWRQALLDNAHLRNGLNVCRGRLTYQAVAQALGHPFIDPIEAIKAAS</sequence>
<organism evidence="13 14">
    <name type="scientific">Chromobacterium haemolyticum</name>
    <dbReference type="NCBI Taxonomy" id="394935"/>
    <lineage>
        <taxon>Bacteria</taxon>
        <taxon>Pseudomonadati</taxon>
        <taxon>Pseudomonadota</taxon>
        <taxon>Betaproteobacteria</taxon>
        <taxon>Neisseriales</taxon>
        <taxon>Chromobacteriaceae</taxon>
        <taxon>Chromobacterium</taxon>
    </lineage>
</organism>
<keyword evidence="9" id="KW-0479">Metal-binding</keyword>
<feature type="binding site" evidence="8">
    <location>
        <position position="203"/>
    </location>
    <ligand>
        <name>NAD(+)</name>
        <dbReference type="ChEBI" id="CHEBI:57540"/>
    </ligand>
</feature>
<protein>
    <recommendedName>
        <fullName evidence="2 5">Alanine dehydrogenase</fullName>
        <ecNumber evidence="2 5">1.4.1.1</ecNumber>
    </recommendedName>
</protein>
<feature type="binding site" evidence="8">
    <location>
        <position position="134"/>
    </location>
    <ligand>
        <name>NAD(+)</name>
        <dbReference type="ChEBI" id="CHEBI:57540"/>
    </ligand>
</feature>
<evidence type="ECO:0000256" key="9">
    <source>
        <dbReference type="PIRSR" id="PIRSR000183-4"/>
    </source>
</evidence>
<dbReference type="InterPro" id="IPR036291">
    <property type="entry name" value="NAD(P)-bd_dom_sf"/>
</dbReference>
<dbReference type="NCBIfam" id="TIGR00518">
    <property type="entry name" value="alaDH"/>
    <property type="match status" value="1"/>
</dbReference>
<keyword evidence="4 5" id="KW-0520">NAD</keyword>
<evidence type="ECO:0000313" key="13">
    <source>
        <dbReference type="EMBL" id="OQS33374.1"/>
    </source>
</evidence>
<feature type="binding site" evidence="8">
    <location>
        <position position="279"/>
    </location>
    <ligand>
        <name>NAD(+)</name>
        <dbReference type="ChEBI" id="CHEBI:57540"/>
    </ligand>
</feature>
<dbReference type="Pfam" id="PF01262">
    <property type="entry name" value="AlaDh_PNT_C"/>
    <property type="match status" value="1"/>
</dbReference>
<dbReference type="FunFam" id="3.40.50.720:FF:000049">
    <property type="entry name" value="Alanine dehydrogenase"/>
    <property type="match status" value="1"/>
</dbReference>
<reference evidence="13 14" key="1">
    <citation type="submission" date="2017-02" db="EMBL/GenBank/DDBJ databases">
        <title>Chromobacterium haemolyticum H5244.</title>
        <authorList>
            <person name="Gulvik C.A."/>
        </authorList>
    </citation>
    <scope>NUCLEOTIDE SEQUENCE [LARGE SCALE GENOMIC DNA]</scope>
    <source>
        <strain evidence="13 14">H5244</strain>
    </source>
</reference>
<dbReference type="GO" id="GO:0000286">
    <property type="term" value="F:alanine dehydrogenase activity"/>
    <property type="evidence" value="ECO:0007669"/>
    <property type="project" value="UniProtKB-UniRule"/>
</dbReference>
<feature type="active site" description="Proton donor/acceptor" evidence="6">
    <location>
        <position position="270"/>
    </location>
</feature>
<evidence type="ECO:0000259" key="11">
    <source>
        <dbReference type="SMART" id="SM01003"/>
    </source>
</evidence>
<evidence type="ECO:0000256" key="7">
    <source>
        <dbReference type="PIRSR" id="PIRSR000183-2"/>
    </source>
</evidence>
<evidence type="ECO:0000256" key="4">
    <source>
        <dbReference type="ARBA" id="ARBA00023027"/>
    </source>
</evidence>
<feature type="domain" description="Alanine dehydrogenase/pyridine nucleotide transhydrogenase NAD(H)-binding" evidence="10">
    <location>
        <begin position="149"/>
        <end position="297"/>
    </location>
</feature>
<dbReference type="PANTHER" id="PTHR42795">
    <property type="entry name" value="ALANINE DEHYDROGENASE"/>
    <property type="match status" value="1"/>
</dbReference>
<keyword evidence="15" id="KW-1185">Reference proteome</keyword>
<dbReference type="SMART" id="SM01002">
    <property type="entry name" value="AlaDh_PNT_C"/>
    <property type="match status" value="1"/>
</dbReference>
<dbReference type="InterPro" id="IPR007698">
    <property type="entry name" value="AlaDH/PNT_NAD(H)-bd"/>
</dbReference>
<evidence type="ECO:0000313" key="12">
    <source>
        <dbReference type="EMBL" id="MBO0418086.1"/>
    </source>
</evidence>
<dbReference type="InterPro" id="IPR008141">
    <property type="entry name" value="Ala_DH"/>
</dbReference>
<dbReference type="EMBL" id="MUKV01000039">
    <property type="protein sequence ID" value="OQS33374.1"/>
    <property type="molecule type" value="Genomic_DNA"/>
</dbReference>
<evidence type="ECO:0000256" key="6">
    <source>
        <dbReference type="PIRSR" id="PIRSR000183-1"/>
    </source>
</evidence>
<dbReference type="Gene3D" id="3.40.50.720">
    <property type="entry name" value="NAD(P)-binding Rossmann-like Domain"/>
    <property type="match status" value="2"/>
</dbReference>
<dbReference type="SUPFAM" id="SSF51735">
    <property type="entry name" value="NAD(P)-binding Rossmann-fold domains"/>
    <property type="match status" value="1"/>
</dbReference>
<dbReference type="GO" id="GO:0005886">
    <property type="term" value="C:plasma membrane"/>
    <property type="evidence" value="ECO:0007669"/>
    <property type="project" value="TreeGrafter"/>
</dbReference>
<feature type="binding site" evidence="7">
    <location>
        <position position="15"/>
    </location>
    <ligand>
        <name>substrate</name>
    </ligand>
</feature>
<dbReference type="SUPFAM" id="SSF52283">
    <property type="entry name" value="Formate/glycerate dehydrogenase catalytic domain-like"/>
    <property type="match status" value="1"/>
</dbReference>
<evidence type="ECO:0000313" key="14">
    <source>
        <dbReference type="Proteomes" id="UP000192721"/>
    </source>
</evidence>
<reference evidence="12 15" key="2">
    <citation type="submission" date="2021-03" db="EMBL/GenBank/DDBJ databases">
        <title>First Case of infection caused by Chromobacterium haemolyticum derived from water in China.</title>
        <authorList>
            <person name="Chen J."/>
            <person name="Liu C."/>
        </authorList>
    </citation>
    <scope>NUCLEOTIDE SEQUENCE [LARGE SCALE GENOMIC DNA]</scope>
    <source>
        <strain evidence="12 15">WJ-5</strain>
    </source>
</reference>
<dbReference type="RefSeq" id="WP_019104432.1">
    <property type="nucleotide sequence ID" value="NZ_AP019312.1"/>
</dbReference>
<keyword evidence="9" id="KW-0460">Magnesium</keyword>
<feature type="binding site" evidence="8">
    <location>
        <position position="220"/>
    </location>
    <ligand>
        <name>NAD(+)</name>
        <dbReference type="ChEBI" id="CHEBI:57540"/>
    </ligand>
</feature>
<accession>A0A1W0CBY4</accession>
<comment type="similarity">
    <text evidence="1 5">Belongs to the AlaDH/PNT family.</text>
</comment>
<evidence type="ECO:0000259" key="10">
    <source>
        <dbReference type="SMART" id="SM01002"/>
    </source>
</evidence>
<dbReference type="EMBL" id="JAFLRD010000024">
    <property type="protein sequence ID" value="MBO0418086.1"/>
    <property type="molecule type" value="Genomic_DNA"/>
</dbReference>
<dbReference type="EC" id="1.4.1.1" evidence="2 5"/>
<dbReference type="CDD" id="cd05305">
    <property type="entry name" value="L-AlaDH"/>
    <property type="match status" value="1"/>
</dbReference>
<feature type="binding site" evidence="7">
    <location>
        <position position="75"/>
    </location>
    <ligand>
        <name>substrate</name>
    </ligand>
</feature>
<feature type="binding site" evidence="8">
    <location>
        <begin position="239"/>
        <end position="240"/>
    </location>
    <ligand>
        <name>NAD(+)</name>
        <dbReference type="ChEBI" id="CHEBI:57540"/>
    </ligand>
</feature>
<dbReference type="PANTHER" id="PTHR42795:SF1">
    <property type="entry name" value="ALANINE DEHYDROGENASE"/>
    <property type="match status" value="1"/>
</dbReference>
<dbReference type="Proteomes" id="UP000192721">
    <property type="component" value="Unassembled WGS sequence"/>
</dbReference>
<dbReference type="GO" id="GO:0000166">
    <property type="term" value="F:nucleotide binding"/>
    <property type="evidence" value="ECO:0007669"/>
    <property type="project" value="UniProtKB-KW"/>
</dbReference>
<feature type="binding site" evidence="8">
    <location>
        <begin position="267"/>
        <end position="270"/>
    </location>
    <ligand>
        <name>NAD(+)</name>
        <dbReference type="ChEBI" id="CHEBI:57540"/>
    </ligand>
</feature>
<dbReference type="SMART" id="SM01003">
    <property type="entry name" value="AlaDh_PNT_N"/>
    <property type="match status" value="1"/>
</dbReference>
<dbReference type="Proteomes" id="UP000664349">
    <property type="component" value="Unassembled WGS sequence"/>
</dbReference>
<feature type="binding site" evidence="8">
    <location>
        <begin position="298"/>
        <end position="301"/>
    </location>
    <ligand>
        <name>NAD(+)</name>
        <dbReference type="ChEBI" id="CHEBI:57540"/>
    </ligand>
</feature>
<name>A0A1W0CBY4_9NEIS</name>
<dbReference type="OrthoDB" id="9804592at2"/>
<dbReference type="GO" id="GO:0046872">
    <property type="term" value="F:metal ion binding"/>
    <property type="evidence" value="ECO:0007669"/>
    <property type="project" value="UniProtKB-KW"/>
</dbReference>
<feature type="binding site" evidence="9">
    <location>
        <position position="323"/>
    </location>
    <ligand>
        <name>Mg(2+)</name>
        <dbReference type="ChEBI" id="CHEBI:18420"/>
    </ligand>
</feature>
<dbReference type="AlphaFoldDB" id="A0A1W0CBY4"/>
<proteinExistence type="inferred from homology"/>